<feature type="transmembrane region" description="Helical" evidence="1">
    <location>
        <begin position="48"/>
        <end position="65"/>
    </location>
</feature>
<accession>A0A1B0B4K9</accession>
<dbReference type="Proteomes" id="UP000092460">
    <property type="component" value="Unassembled WGS sequence"/>
</dbReference>
<dbReference type="EnsemblMetazoa" id="GPPI018622-RA">
    <property type="protein sequence ID" value="GPPI018622-PA"/>
    <property type="gene ID" value="GPPI018622"/>
</dbReference>
<keyword evidence="1" id="KW-0812">Transmembrane</keyword>
<dbReference type="EMBL" id="JXJN01008345">
    <property type="status" value="NOT_ANNOTATED_CDS"/>
    <property type="molecule type" value="Genomic_DNA"/>
</dbReference>
<keyword evidence="3" id="KW-1185">Reference proteome</keyword>
<organism evidence="2 3">
    <name type="scientific">Glossina palpalis gambiensis</name>
    <dbReference type="NCBI Taxonomy" id="67801"/>
    <lineage>
        <taxon>Eukaryota</taxon>
        <taxon>Metazoa</taxon>
        <taxon>Ecdysozoa</taxon>
        <taxon>Arthropoda</taxon>
        <taxon>Hexapoda</taxon>
        <taxon>Insecta</taxon>
        <taxon>Pterygota</taxon>
        <taxon>Neoptera</taxon>
        <taxon>Endopterygota</taxon>
        <taxon>Diptera</taxon>
        <taxon>Brachycera</taxon>
        <taxon>Muscomorpha</taxon>
        <taxon>Hippoboscoidea</taxon>
        <taxon>Glossinidae</taxon>
        <taxon>Glossina</taxon>
    </lineage>
</organism>
<feature type="transmembrane region" description="Helical" evidence="1">
    <location>
        <begin position="85"/>
        <end position="104"/>
    </location>
</feature>
<evidence type="ECO:0000256" key="1">
    <source>
        <dbReference type="SAM" id="Phobius"/>
    </source>
</evidence>
<protein>
    <submittedName>
        <fullName evidence="2">Uncharacterized protein</fullName>
    </submittedName>
</protein>
<reference evidence="3" key="1">
    <citation type="submission" date="2015-01" db="EMBL/GenBank/DDBJ databases">
        <authorList>
            <person name="Aksoy S."/>
            <person name="Warren W."/>
            <person name="Wilson R.K."/>
        </authorList>
    </citation>
    <scope>NUCLEOTIDE SEQUENCE [LARGE SCALE GENOMIC DNA]</scope>
    <source>
        <strain evidence="3">IAEA</strain>
    </source>
</reference>
<evidence type="ECO:0000313" key="2">
    <source>
        <dbReference type="EnsemblMetazoa" id="GPPI018622-PA"/>
    </source>
</evidence>
<keyword evidence="1" id="KW-1133">Transmembrane helix</keyword>
<proteinExistence type="predicted"/>
<dbReference type="AlphaFoldDB" id="A0A1B0B4K9"/>
<reference evidence="2" key="2">
    <citation type="submission" date="2020-05" db="UniProtKB">
        <authorList>
            <consortium name="EnsemblMetazoa"/>
        </authorList>
    </citation>
    <scope>IDENTIFICATION</scope>
    <source>
        <strain evidence="2">IAEA</strain>
    </source>
</reference>
<dbReference type="VEuPathDB" id="VectorBase:GPPI018622"/>
<sequence>MTRLMEEDKAGAQGLSADGRESTYGSLFKSVNQFCMIILTRMSEKKRSVQIGSVFFSQLIFPIIWAAKSSDFNVERKPFVISDKLMSLLFVSSLTALLSYFTGIHEANADI</sequence>
<name>A0A1B0B4K9_9MUSC</name>
<keyword evidence="1" id="KW-0472">Membrane</keyword>
<evidence type="ECO:0000313" key="3">
    <source>
        <dbReference type="Proteomes" id="UP000092460"/>
    </source>
</evidence>